<evidence type="ECO:0000256" key="1">
    <source>
        <dbReference type="PROSITE-ProRule" id="PRU00169"/>
    </source>
</evidence>
<dbReference type="InterPro" id="IPR011006">
    <property type="entry name" value="CheY-like_superfamily"/>
</dbReference>
<evidence type="ECO:0000313" key="5">
    <source>
        <dbReference type="Proteomes" id="UP000255024"/>
    </source>
</evidence>
<evidence type="ECO:0000259" key="3">
    <source>
        <dbReference type="PROSITE" id="PS50930"/>
    </source>
</evidence>
<dbReference type="AlphaFoldDB" id="A0A378U2G2"/>
<keyword evidence="5" id="KW-1185">Reference proteome</keyword>
<dbReference type="SUPFAM" id="SSF52172">
    <property type="entry name" value="CheY-like"/>
    <property type="match status" value="1"/>
</dbReference>
<proteinExistence type="predicted"/>
<dbReference type="GO" id="GO:0000156">
    <property type="term" value="F:phosphorelay response regulator activity"/>
    <property type="evidence" value="ECO:0007669"/>
    <property type="project" value="InterPro"/>
</dbReference>
<dbReference type="EMBL" id="UGQL01000002">
    <property type="protein sequence ID" value="STZ68864.1"/>
    <property type="molecule type" value="Genomic_DNA"/>
</dbReference>
<name>A0A378U2G2_MYROD</name>
<feature type="domain" description="Response regulatory" evidence="2">
    <location>
        <begin position="2"/>
        <end position="114"/>
    </location>
</feature>
<evidence type="ECO:0000259" key="2">
    <source>
        <dbReference type="PROSITE" id="PS50110"/>
    </source>
</evidence>
<dbReference type="Gene3D" id="3.40.50.2300">
    <property type="match status" value="1"/>
</dbReference>
<evidence type="ECO:0000313" key="4">
    <source>
        <dbReference type="EMBL" id="STZ68864.1"/>
    </source>
</evidence>
<protein>
    <submittedName>
        <fullName evidence="4">Sensory transduction protein lytR</fullName>
    </submittedName>
</protein>
<dbReference type="InterPro" id="IPR007492">
    <property type="entry name" value="LytTR_DNA-bd_dom"/>
</dbReference>
<dbReference type="Pfam" id="PF00072">
    <property type="entry name" value="Response_reg"/>
    <property type="match status" value="1"/>
</dbReference>
<gene>
    <name evidence="4" type="primary">lytR_4</name>
    <name evidence="4" type="ORF">NCTC11179_02345</name>
</gene>
<feature type="modified residue" description="4-aspartylphosphate" evidence="1">
    <location>
        <position position="53"/>
    </location>
</feature>
<sequence length="248" mass="28559">MNIVIIEDEKPAARLLTRELAKIGFDVQETLHSVSEAIPWLMQNEEPDLIFADIQLTDGLSLEIFEQIKLKHAAIIFVTSFDHYAIKAFKLNSIDYLLKPIDPAELVRAIGKYKTQYHKIGQQVEVLKQTLQGTSYPKRLIVKLGMQLKVILVDEVVCFYREDRGVYSVTREGKTHLLEEPSIEAILKMVDPSKFFRVNRYQIVAIDCIEQIIQLSTARLKLVLLNYSEEVIVSRERVVEFKLWLGAN</sequence>
<dbReference type="SMART" id="SM00850">
    <property type="entry name" value="LytTR"/>
    <property type="match status" value="1"/>
</dbReference>
<dbReference type="GO" id="GO:0003677">
    <property type="term" value="F:DNA binding"/>
    <property type="evidence" value="ECO:0007669"/>
    <property type="project" value="InterPro"/>
</dbReference>
<dbReference type="Proteomes" id="UP000255024">
    <property type="component" value="Unassembled WGS sequence"/>
</dbReference>
<keyword evidence="1" id="KW-0597">Phosphoprotein</keyword>
<dbReference type="PANTHER" id="PTHR37299:SF1">
    <property type="entry name" value="STAGE 0 SPORULATION PROTEIN A HOMOLOG"/>
    <property type="match status" value="1"/>
</dbReference>
<reference evidence="4 5" key="1">
    <citation type="submission" date="2018-06" db="EMBL/GenBank/DDBJ databases">
        <authorList>
            <consortium name="Pathogen Informatics"/>
            <person name="Doyle S."/>
        </authorList>
    </citation>
    <scope>NUCLEOTIDE SEQUENCE [LARGE SCALE GENOMIC DNA]</scope>
    <source>
        <strain evidence="4 5">NCTC11179</strain>
    </source>
</reference>
<dbReference type="SMART" id="SM00448">
    <property type="entry name" value="REC"/>
    <property type="match status" value="1"/>
</dbReference>
<dbReference type="Gene3D" id="2.40.50.1020">
    <property type="entry name" value="LytTr DNA-binding domain"/>
    <property type="match status" value="1"/>
</dbReference>
<dbReference type="InterPro" id="IPR001789">
    <property type="entry name" value="Sig_transdc_resp-reg_receiver"/>
</dbReference>
<organism evidence="4 5">
    <name type="scientific">Myroides odoratus</name>
    <name type="common">Flavobacterium odoratum</name>
    <dbReference type="NCBI Taxonomy" id="256"/>
    <lineage>
        <taxon>Bacteria</taxon>
        <taxon>Pseudomonadati</taxon>
        <taxon>Bacteroidota</taxon>
        <taxon>Flavobacteriia</taxon>
        <taxon>Flavobacteriales</taxon>
        <taxon>Flavobacteriaceae</taxon>
        <taxon>Myroides</taxon>
    </lineage>
</organism>
<accession>A0A378U2G2</accession>
<dbReference type="PROSITE" id="PS50930">
    <property type="entry name" value="HTH_LYTTR"/>
    <property type="match status" value="1"/>
</dbReference>
<dbReference type="Pfam" id="PF04397">
    <property type="entry name" value="LytTR"/>
    <property type="match status" value="1"/>
</dbReference>
<feature type="domain" description="HTH LytTR-type" evidence="3">
    <location>
        <begin position="140"/>
        <end position="247"/>
    </location>
</feature>
<dbReference type="InterPro" id="IPR046947">
    <property type="entry name" value="LytR-like"/>
</dbReference>
<dbReference type="PANTHER" id="PTHR37299">
    <property type="entry name" value="TRANSCRIPTIONAL REGULATOR-RELATED"/>
    <property type="match status" value="1"/>
</dbReference>
<dbReference type="RefSeq" id="WP_115091734.1">
    <property type="nucleotide sequence ID" value="NZ_CP068107.1"/>
</dbReference>
<dbReference type="PROSITE" id="PS50110">
    <property type="entry name" value="RESPONSE_REGULATORY"/>
    <property type="match status" value="1"/>
</dbReference>